<dbReference type="GO" id="GO:0005960">
    <property type="term" value="C:glycine cleavage complex"/>
    <property type="evidence" value="ECO:0007669"/>
    <property type="project" value="InterPro"/>
</dbReference>
<dbReference type="RefSeq" id="WP_162657534.1">
    <property type="nucleotide sequence ID" value="NZ_LR593887.1"/>
</dbReference>
<protein>
    <recommendedName>
        <fullName evidence="3">Glycine cleavage system H protein</fullName>
    </recommendedName>
</protein>
<keyword evidence="2 3" id="KW-0450">Lipoyl</keyword>
<comment type="similarity">
    <text evidence="1 3">Belongs to the GcvH family.</text>
</comment>
<feature type="modified residue" description="N6-lipoyllysine" evidence="3 4">
    <location>
        <position position="62"/>
    </location>
</feature>
<evidence type="ECO:0000256" key="1">
    <source>
        <dbReference type="ARBA" id="ARBA00009249"/>
    </source>
</evidence>
<dbReference type="GO" id="GO:0009249">
    <property type="term" value="P:protein lipoylation"/>
    <property type="evidence" value="ECO:0007669"/>
    <property type="project" value="TreeGrafter"/>
</dbReference>
<dbReference type="InterPro" id="IPR002930">
    <property type="entry name" value="GCV_H"/>
</dbReference>
<dbReference type="InParanoid" id="A0A6C2YM12"/>
<evidence type="ECO:0000256" key="4">
    <source>
        <dbReference type="PIRSR" id="PIRSR617453-50"/>
    </source>
</evidence>
<dbReference type="Proteomes" id="UP000464378">
    <property type="component" value="Chromosome"/>
</dbReference>
<dbReference type="NCBIfam" id="NF002270">
    <property type="entry name" value="PRK01202.1"/>
    <property type="match status" value="1"/>
</dbReference>
<dbReference type="GO" id="GO:0005829">
    <property type="term" value="C:cytosol"/>
    <property type="evidence" value="ECO:0007669"/>
    <property type="project" value="TreeGrafter"/>
</dbReference>
<dbReference type="KEGG" id="tim:GMBLW1_16090"/>
<dbReference type="InterPro" id="IPR017453">
    <property type="entry name" value="GCV_H_sub"/>
</dbReference>
<dbReference type="InterPro" id="IPR011053">
    <property type="entry name" value="Single_hybrid_motif"/>
</dbReference>
<name>A0A6C2YM12_9BACT</name>
<dbReference type="Gene3D" id="2.40.50.100">
    <property type="match status" value="1"/>
</dbReference>
<proteinExistence type="inferred from homology"/>
<evidence type="ECO:0000256" key="2">
    <source>
        <dbReference type="ARBA" id="ARBA00022823"/>
    </source>
</evidence>
<organism evidence="6">
    <name type="scientific">Tuwongella immobilis</name>
    <dbReference type="NCBI Taxonomy" id="692036"/>
    <lineage>
        <taxon>Bacteria</taxon>
        <taxon>Pseudomonadati</taxon>
        <taxon>Planctomycetota</taxon>
        <taxon>Planctomycetia</taxon>
        <taxon>Gemmatales</taxon>
        <taxon>Gemmataceae</taxon>
        <taxon>Tuwongella</taxon>
    </lineage>
</organism>
<dbReference type="AlphaFoldDB" id="A0A6C2YM12"/>
<sequence>MYPESLRYTTSHEWCRAEGSICTVGITQYAVDQLTDVTNLQLPKVGAKLTAGKPFGEIESVKAVFDLNSPITGEVVEVHTALSNDLAQINSSPYEGGWMLKVKLADGASLDHLLTAAQYTEQIAAEGH</sequence>
<dbReference type="Pfam" id="PF01597">
    <property type="entry name" value="GCV_H"/>
    <property type="match status" value="1"/>
</dbReference>
<dbReference type="EMBL" id="LR593887">
    <property type="protein sequence ID" value="VTS01139.1"/>
    <property type="molecule type" value="Genomic_DNA"/>
</dbReference>
<evidence type="ECO:0000313" key="6">
    <source>
        <dbReference type="EMBL" id="VIP02351.1"/>
    </source>
</evidence>
<dbReference type="CDD" id="cd06848">
    <property type="entry name" value="GCS_H"/>
    <property type="match status" value="1"/>
</dbReference>
<dbReference type="PANTHER" id="PTHR11715:SF3">
    <property type="entry name" value="GLYCINE CLEAVAGE SYSTEM H PROTEIN-RELATED"/>
    <property type="match status" value="1"/>
</dbReference>
<evidence type="ECO:0000313" key="7">
    <source>
        <dbReference type="Proteomes" id="UP000464378"/>
    </source>
</evidence>
<dbReference type="InterPro" id="IPR000089">
    <property type="entry name" value="Biotin_lipoyl"/>
</dbReference>
<dbReference type="SUPFAM" id="SSF51230">
    <property type="entry name" value="Single hybrid motif"/>
    <property type="match status" value="1"/>
</dbReference>
<dbReference type="InterPro" id="IPR003016">
    <property type="entry name" value="2-oxoA_DH_lipoyl-BS"/>
</dbReference>
<comment type="function">
    <text evidence="3">The glycine cleavage system catalyzes the degradation of glycine. The H protein shuttles the methylamine group of glycine from the P protein to the T protein.</text>
</comment>
<dbReference type="NCBIfam" id="TIGR00527">
    <property type="entry name" value="gcvH"/>
    <property type="match status" value="1"/>
</dbReference>
<keyword evidence="7" id="KW-1185">Reference proteome</keyword>
<dbReference type="InterPro" id="IPR033753">
    <property type="entry name" value="GCV_H/Fam206"/>
</dbReference>
<dbReference type="HAMAP" id="MF_00272">
    <property type="entry name" value="GcvH"/>
    <property type="match status" value="1"/>
</dbReference>
<feature type="domain" description="Lipoyl-binding" evidence="5">
    <location>
        <begin position="21"/>
        <end position="103"/>
    </location>
</feature>
<dbReference type="PANTHER" id="PTHR11715">
    <property type="entry name" value="GLYCINE CLEAVAGE SYSTEM H PROTEIN"/>
    <property type="match status" value="1"/>
</dbReference>
<comment type="cofactor">
    <cofactor evidence="3">
        <name>(R)-lipoate</name>
        <dbReference type="ChEBI" id="CHEBI:83088"/>
    </cofactor>
    <text evidence="3">Binds 1 lipoyl cofactor covalently.</text>
</comment>
<accession>A0A6C2YM12</accession>
<dbReference type="PROSITE" id="PS50968">
    <property type="entry name" value="BIOTINYL_LIPOYL"/>
    <property type="match status" value="1"/>
</dbReference>
<gene>
    <name evidence="3" type="primary">gcvH</name>
    <name evidence="6" type="ORF">GMBLW1_16090</name>
</gene>
<dbReference type="GO" id="GO:0019464">
    <property type="term" value="P:glycine decarboxylation via glycine cleavage system"/>
    <property type="evidence" value="ECO:0007669"/>
    <property type="project" value="UniProtKB-UniRule"/>
</dbReference>
<dbReference type="PROSITE" id="PS00189">
    <property type="entry name" value="LIPOYL"/>
    <property type="match status" value="1"/>
</dbReference>
<evidence type="ECO:0000259" key="5">
    <source>
        <dbReference type="PROSITE" id="PS50968"/>
    </source>
</evidence>
<evidence type="ECO:0000256" key="3">
    <source>
        <dbReference type="HAMAP-Rule" id="MF_00272"/>
    </source>
</evidence>
<reference evidence="6" key="1">
    <citation type="submission" date="2019-04" db="EMBL/GenBank/DDBJ databases">
        <authorList>
            <consortium name="Science for Life Laboratories"/>
        </authorList>
    </citation>
    <scope>NUCLEOTIDE SEQUENCE</scope>
    <source>
        <strain evidence="6">MBLW1</strain>
    </source>
</reference>
<comment type="subunit">
    <text evidence="3">The glycine cleavage system is composed of four proteins: P, T, L and H.</text>
</comment>
<dbReference type="FunCoup" id="A0A6C2YM12">
    <property type="interactions" value="509"/>
</dbReference>
<dbReference type="EMBL" id="LR586016">
    <property type="protein sequence ID" value="VIP02351.1"/>
    <property type="molecule type" value="Genomic_DNA"/>
</dbReference>